<sequence>MRTTLLLILAVPIAMACSHGWHDSPPIDKNRLPACILCEHVVALLEKALQNKSATNADALHLMHDGCMHLGGPLQLRCLEMVDEYGPRIARLVTDVQHHKKPLSICSEIGLCSTKISCPLCKSVVRPLQERMNGLGDDATMAEKRDMLRKFCGTLNPTLQSGCDQFLHQYGEPLLKILDELEGNVDPQVICAQLELCPKMAEALFERLTASIGEPIGMHVIHFDNRAEAAAAGMVCEMCKYFVGELEDHLPDPGNCTTEELEYWMKNLCEYVPPCQRGMCDSFMDKYAVPLLDIYRRMEEYEEPAAICHDLSLCQSCASSCHTGEPNYEPPVNRRHQRERDYEEAEEEMDGE</sequence>
<evidence type="ECO:0000256" key="3">
    <source>
        <dbReference type="SAM" id="MobiDB-lite"/>
    </source>
</evidence>
<dbReference type="InterPro" id="IPR011001">
    <property type="entry name" value="Saposin-like"/>
</dbReference>
<dbReference type="PANTHER" id="PTHR11480">
    <property type="entry name" value="SAPOSIN-RELATED"/>
    <property type="match status" value="1"/>
</dbReference>
<feature type="signal peptide" evidence="4">
    <location>
        <begin position="1"/>
        <end position="16"/>
    </location>
</feature>
<dbReference type="Pfam" id="PF03489">
    <property type="entry name" value="SapB_2"/>
    <property type="match status" value="1"/>
</dbReference>
<feature type="domain" description="Saposin B-type" evidence="5">
    <location>
        <begin position="31"/>
        <end position="113"/>
    </location>
</feature>
<evidence type="ECO:0000313" key="6">
    <source>
        <dbReference type="EMBL" id="KAJ4458883.1"/>
    </source>
</evidence>
<proteinExistence type="predicted"/>
<dbReference type="PROSITE" id="PS50015">
    <property type="entry name" value="SAP_B"/>
    <property type="match status" value="3"/>
</dbReference>
<protein>
    <recommendedName>
        <fullName evidence="5">Saposin B-type domain-containing protein</fullName>
    </recommendedName>
</protein>
<feature type="region of interest" description="Disordered" evidence="3">
    <location>
        <begin position="324"/>
        <end position="352"/>
    </location>
</feature>
<dbReference type="InterPro" id="IPR008139">
    <property type="entry name" value="SaposinB_dom"/>
</dbReference>
<dbReference type="Gene3D" id="1.10.225.10">
    <property type="entry name" value="Saposin-like"/>
    <property type="match status" value="3"/>
</dbReference>
<reference evidence="6" key="1">
    <citation type="journal article" date="2022" name="bioRxiv">
        <title>Genomics of Preaxostyla Flagellates Illuminates Evolutionary Transitions and the Path Towards Mitochondrial Loss.</title>
        <authorList>
            <person name="Novak L.V.F."/>
            <person name="Treitli S.C."/>
            <person name="Pyrih J."/>
            <person name="Halakuc P."/>
            <person name="Pipaliya S.V."/>
            <person name="Vacek V."/>
            <person name="Brzon O."/>
            <person name="Soukal P."/>
            <person name="Eme L."/>
            <person name="Dacks J.B."/>
            <person name="Karnkowska A."/>
            <person name="Elias M."/>
            <person name="Hampl V."/>
        </authorList>
    </citation>
    <scope>NUCLEOTIDE SEQUENCE</scope>
    <source>
        <strain evidence="6">RCP-MX</strain>
    </source>
</reference>
<dbReference type="Proteomes" id="UP001141327">
    <property type="component" value="Unassembled WGS sequence"/>
</dbReference>
<name>A0ABQ8UKX8_9EUKA</name>
<evidence type="ECO:0000256" key="4">
    <source>
        <dbReference type="SAM" id="SignalP"/>
    </source>
</evidence>
<dbReference type="SUPFAM" id="SSF47862">
    <property type="entry name" value="Saposin"/>
    <property type="match status" value="2"/>
</dbReference>
<keyword evidence="1" id="KW-1015">Disulfide bond</keyword>
<keyword evidence="7" id="KW-1185">Reference proteome</keyword>
<feature type="chain" id="PRO_5047284252" description="Saposin B-type domain-containing protein" evidence="4">
    <location>
        <begin position="17"/>
        <end position="352"/>
    </location>
</feature>
<gene>
    <name evidence="6" type="ORF">PAPYR_5417</name>
</gene>
<evidence type="ECO:0000313" key="7">
    <source>
        <dbReference type="Proteomes" id="UP001141327"/>
    </source>
</evidence>
<evidence type="ECO:0000256" key="2">
    <source>
        <dbReference type="ARBA" id="ARBA00023180"/>
    </source>
</evidence>
<organism evidence="6 7">
    <name type="scientific">Paratrimastix pyriformis</name>
    <dbReference type="NCBI Taxonomy" id="342808"/>
    <lineage>
        <taxon>Eukaryota</taxon>
        <taxon>Metamonada</taxon>
        <taxon>Preaxostyla</taxon>
        <taxon>Paratrimastigidae</taxon>
        <taxon>Paratrimastix</taxon>
    </lineage>
</organism>
<feature type="domain" description="Saposin B-type" evidence="5">
    <location>
        <begin position="232"/>
        <end position="318"/>
    </location>
</feature>
<keyword evidence="2" id="KW-0325">Glycoprotein</keyword>
<comment type="caution">
    <text evidence="6">The sequence shown here is derived from an EMBL/GenBank/DDBJ whole genome shotgun (WGS) entry which is preliminary data.</text>
</comment>
<keyword evidence="4" id="KW-0732">Signal</keyword>
<dbReference type="InterPro" id="IPR008138">
    <property type="entry name" value="SapB_2"/>
</dbReference>
<dbReference type="InterPro" id="IPR051428">
    <property type="entry name" value="Sphingo_Act-Surfact_Prot"/>
</dbReference>
<evidence type="ECO:0000256" key="1">
    <source>
        <dbReference type="ARBA" id="ARBA00023157"/>
    </source>
</evidence>
<evidence type="ECO:0000259" key="5">
    <source>
        <dbReference type="PROSITE" id="PS50015"/>
    </source>
</evidence>
<accession>A0ABQ8UKX8</accession>
<dbReference type="SMART" id="SM00741">
    <property type="entry name" value="SapB"/>
    <property type="match status" value="3"/>
</dbReference>
<feature type="compositionally biased region" description="Acidic residues" evidence="3">
    <location>
        <begin position="342"/>
        <end position="352"/>
    </location>
</feature>
<dbReference type="EMBL" id="JAPMOS010000025">
    <property type="protein sequence ID" value="KAJ4458883.1"/>
    <property type="molecule type" value="Genomic_DNA"/>
</dbReference>
<dbReference type="PROSITE" id="PS51257">
    <property type="entry name" value="PROKAR_LIPOPROTEIN"/>
    <property type="match status" value="1"/>
</dbReference>
<feature type="domain" description="Saposin B-type" evidence="5">
    <location>
        <begin position="114"/>
        <end position="201"/>
    </location>
</feature>